<feature type="transmembrane region" description="Helical" evidence="1">
    <location>
        <begin position="469"/>
        <end position="489"/>
    </location>
</feature>
<dbReference type="Gramene" id="TraesROB_scaffold_013935_01G000200.1">
    <property type="protein sequence ID" value="TraesROB_scaffold_013935_01G000200.1"/>
    <property type="gene ID" value="TraesROB_scaffold_013935_01G000200"/>
</dbReference>
<feature type="transmembrane region" description="Helical" evidence="1">
    <location>
        <begin position="110"/>
        <end position="132"/>
    </location>
</feature>
<dbReference type="Gramene" id="TraesPARA_EIv1.0_2350750.1">
    <property type="protein sequence ID" value="TraesPARA_EIv1.0_2350750.1.CDS"/>
    <property type="gene ID" value="TraesPARA_EIv1.0_2350750"/>
</dbReference>
<feature type="transmembrane region" description="Helical" evidence="1">
    <location>
        <begin position="69"/>
        <end position="90"/>
    </location>
</feature>
<reference evidence="3" key="2">
    <citation type="submission" date="2018-10" db="UniProtKB">
        <authorList>
            <consortium name="EnsemblPlants"/>
        </authorList>
    </citation>
    <scope>IDENTIFICATION</scope>
</reference>
<keyword evidence="1" id="KW-0812">Transmembrane</keyword>
<name>A0A3B6RN36_WHEAT</name>
<evidence type="ECO:0000313" key="4">
    <source>
        <dbReference type="Proteomes" id="UP000019116"/>
    </source>
</evidence>
<dbReference type="RefSeq" id="XP_044422055.1">
    <property type="nucleotide sequence ID" value="XM_044566120.1"/>
</dbReference>
<dbReference type="Gramene" id="TraesSYM7A03G03973780.1">
    <property type="protein sequence ID" value="TraesSYM7A03G03973780.1"/>
    <property type="gene ID" value="TraesSYM7A03G03973780"/>
</dbReference>
<dbReference type="Gramene" id="TraesCS7A03G1251200.1">
    <property type="protein sequence ID" value="TraesCS7A03G1251200.1.CDS"/>
    <property type="gene ID" value="TraesCS7A03G1251200"/>
</dbReference>
<dbReference type="Gramene" id="TraesLDM7A03G04022940.1">
    <property type="protein sequence ID" value="TraesLDM7A03G04022940.1"/>
    <property type="gene ID" value="TraesLDM7A03G04022940"/>
</dbReference>
<dbReference type="OMA" id="EWSSEYM"/>
<sequence>MGSSRRRALLLLLAALLASSLCAGSAAEPLAAERTRRKDPLDGLRPYHRGWNISDRHYIASVAFSASPVFAAGAVWFVGFALAALVACCCRCCRGSPTRDDDYSYSRKTFAASLLLLLAFTATAIVGCAVLYDGQAKLDGSTSGTLRYVVRQSDGAAASLRGFAGFIETAKASGGAAMPRDLGAKVDQVASRVGAAADELAARTASNARKIRTVLDTTRKILIGVAAVMLVLAFLGLVFSLAGLSSVVRFLVFLGWILVTATFILGGVFLLLHNAVGDTCVAMEEWVLRPPDSSNSTALDDILPCADAAATSEALRRSKEVNHQLVATLNDVLANVSNANAFPPGAGPPLNYNQSGPPVPLLCSPYRADLSDRPCAAGEVPAAFAPQAWRGHVCQVSGAPGQSQETCATPGRLTPSMYAQALAVANASAGLVDYGPALAELADCTFVRRTFEAVVADGCPGLRRHSGRVYRALAAVAVAVAAAVVAWVVHTRERRRRREAVRFRVSPYRLPIEDKSLLKSPRRPYRRAESGGLIGKGGW</sequence>
<dbReference type="Proteomes" id="UP000019116">
    <property type="component" value="Chromosome 7A"/>
</dbReference>
<dbReference type="AlphaFoldDB" id="A0A3B6RN36"/>
<dbReference type="InterPro" id="IPR040283">
    <property type="entry name" value="DDB_G0292058-like"/>
</dbReference>
<keyword evidence="1" id="KW-1133">Transmembrane helix</keyword>
<evidence type="ECO:0000313" key="3">
    <source>
        <dbReference type="EnsemblPlants" id="TraesCS7A02G515100.1"/>
    </source>
</evidence>
<feature type="transmembrane region" description="Helical" evidence="1">
    <location>
        <begin position="221"/>
        <end position="244"/>
    </location>
</feature>
<gene>
    <name evidence="3" type="primary">LOC123146847</name>
</gene>
<dbReference type="PANTHER" id="PTHR31414:SF12">
    <property type="entry name" value="OS06G0645600 PROTEIN"/>
    <property type="match status" value="1"/>
</dbReference>
<dbReference type="Gramene" id="TraesJAG7A03G04001420.1">
    <property type="protein sequence ID" value="TraesJAG7A03G04001420.1"/>
    <property type="gene ID" value="TraesJAG7A03G04001420"/>
</dbReference>
<dbReference type="OrthoDB" id="1937321at2759"/>
<dbReference type="EnsemblPlants" id="TraesCS7A02G515100.1">
    <property type="protein sequence ID" value="TraesCS7A02G515100.1"/>
    <property type="gene ID" value="TraesCS7A02G515100"/>
</dbReference>
<dbReference type="Gramene" id="TraesLAC7A03G03973080.1">
    <property type="protein sequence ID" value="TraesLAC7A03G03973080.1"/>
    <property type="gene ID" value="TraesLAC7A03G03973080"/>
</dbReference>
<feature type="transmembrane region" description="Helical" evidence="1">
    <location>
        <begin position="251"/>
        <end position="272"/>
    </location>
</feature>
<reference evidence="3" key="1">
    <citation type="submission" date="2018-08" db="EMBL/GenBank/DDBJ databases">
        <authorList>
            <person name="Rossello M."/>
        </authorList>
    </citation>
    <scope>NUCLEOTIDE SEQUENCE [LARGE SCALE GENOMIC DNA]</scope>
    <source>
        <strain evidence="3">cv. Chinese Spring</strain>
    </source>
</reference>
<feature type="chain" id="PRO_5043180177" evidence="2">
    <location>
        <begin position="28"/>
        <end position="539"/>
    </location>
</feature>
<dbReference type="Gramene" id="TraesSTA7A03G04014760.1">
    <property type="protein sequence ID" value="TraesSTA7A03G04014760.1"/>
    <property type="gene ID" value="TraesSTA7A03G04014760"/>
</dbReference>
<keyword evidence="4" id="KW-1185">Reference proteome</keyword>
<organism evidence="3">
    <name type="scientific">Triticum aestivum</name>
    <name type="common">Wheat</name>
    <dbReference type="NCBI Taxonomy" id="4565"/>
    <lineage>
        <taxon>Eukaryota</taxon>
        <taxon>Viridiplantae</taxon>
        <taxon>Streptophyta</taxon>
        <taxon>Embryophyta</taxon>
        <taxon>Tracheophyta</taxon>
        <taxon>Spermatophyta</taxon>
        <taxon>Magnoliopsida</taxon>
        <taxon>Liliopsida</taxon>
        <taxon>Poales</taxon>
        <taxon>Poaceae</taxon>
        <taxon>BOP clade</taxon>
        <taxon>Pooideae</taxon>
        <taxon>Triticodae</taxon>
        <taxon>Triticeae</taxon>
        <taxon>Triticinae</taxon>
        <taxon>Triticum</taxon>
    </lineage>
</organism>
<feature type="signal peptide" evidence="2">
    <location>
        <begin position="1"/>
        <end position="27"/>
    </location>
</feature>
<keyword evidence="1" id="KW-0472">Membrane</keyword>
<evidence type="ECO:0000256" key="1">
    <source>
        <dbReference type="SAM" id="Phobius"/>
    </source>
</evidence>
<dbReference type="Gramene" id="TraesMAC7A03G04017070.1">
    <property type="protein sequence ID" value="TraesMAC7A03G04017070.1"/>
    <property type="gene ID" value="TraesMAC7A03G04017070"/>
</dbReference>
<dbReference type="KEGG" id="taes:123146847"/>
<dbReference type="STRING" id="4565.A0A3B6RN36"/>
<keyword evidence="2" id="KW-0732">Signal</keyword>
<dbReference type="Gramene" id="TraesJUL7A03G04056540.1">
    <property type="protein sequence ID" value="TraesJUL7A03G04056540.1"/>
    <property type="gene ID" value="TraesJUL7A03G04056540"/>
</dbReference>
<dbReference type="Gramene" id="TraesCAD_scaffold_012879_01G000200.1">
    <property type="protein sequence ID" value="TraesCAD_scaffold_012879_01G000200.1"/>
    <property type="gene ID" value="TraesCAD_scaffold_012879_01G000200"/>
</dbReference>
<protein>
    <submittedName>
        <fullName evidence="3">Uncharacterized protein</fullName>
    </submittedName>
</protein>
<dbReference type="Gramene" id="TraesNOR7A03G04062780.1">
    <property type="protein sequence ID" value="TraesNOR7A03G04062780.1"/>
    <property type="gene ID" value="TraesNOR7A03G04062780"/>
</dbReference>
<proteinExistence type="predicted"/>
<dbReference type="Gramene" id="TraesARI7A03G03994870.1">
    <property type="protein sequence ID" value="TraesARI7A03G03994870.1"/>
    <property type="gene ID" value="TraesARI7A03G03994870"/>
</dbReference>
<dbReference type="Gramene" id="TraesCS7A02G515100.1">
    <property type="protein sequence ID" value="TraesCS7A02G515100.1"/>
    <property type="gene ID" value="TraesCS7A02G515100"/>
</dbReference>
<dbReference type="PANTHER" id="PTHR31414">
    <property type="entry name" value="TRANSMEMBRANE PROTEIN DDB_G0292058"/>
    <property type="match status" value="1"/>
</dbReference>
<accession>A0A3B6RN36</accession>
<dbReference type="GeneID" id="123146847"/>
<evidence type="ECO:0000256" key="2">
    <source>
        <dbReference type="SAM" id="SignalP"/>
    </source>
</evidence>